<organism evidence="2 3">
    <name type="scientific">Zymoseptoria tritici (strain ST99CH_3D7)</name>
    <dbReference type="NCBI Taxonomy" id="1276538"/>
    <lineage>
        <taxon>Eukaryota</taxon>
        <taxon>Fungi</taxon>
        <taxon>Dikarya</taxon>
        <taxon>Ascomycota</taxon>
        <taxon>Pezizomycotina</taxon>
        <taxon>Dothideomycetes</taxon>
        <taxon>Dothideomycetidae</taxon>
        <taxon>Mycosphaerellales</taxon>
        <taxon>Mycosphaerellaceae</taxon>
        <taxon>Zymoseptoria</taxon>
    </lineage>
</organism>
<dbReference type="Proteomes" id="UP000215127">
    <property type="component" value="Chromosome 6"/>
</dbReference>
<dbReference type="EMBL" id="LT853697">
    <property type="protein sequence ID" value="SMQ51657.1"/>
    <property type="molecule type" value="Genomic_DNA"/>
</dbReference>
<dbReference type="AlphaFoldDB" id="A0A1X7RXH3"/>
<evidence type="ECO:0000256" key="1">
    <source>
        <dbReference type="SAM" id="MobiDB-lite"/>
    </source>
</evidence>
<proteinExistence type="predicted"/>
<protein>
    <submittedName>
        <fullName evidence="2">Uncharacterized protein</fullName>
    </submittedName>
</protein>
<gene>
    <name evidence="2" type="ORF">ZT3D7_G6810</name>
</gene>
<reference evidence="2 3" key="1">
    <citation type="submission" date="2016-06" db="EMBL/GenBank/DDBJ databases">
        <authorList>
            <person name="Kjaerup R.B."/>
            <person name="Dalgaard T.S."/>
            <person name="Juul-Madsen H.R."/>
        </authorList>
    </citation>
    <scope>NUCLEOTIDE SEQUENCE [LARGE SCALE GENOMIC DNA]</scope>
</reference>
<evidence type="ECO:0000313" key="2">
    <source>
        <dbReference type="EMBL" id="SMQ51657.1"/>
    </source>
</evidence>
<feature type="region of interest" description="Disordered" evidence="1">
    <location>
        <begin position="73"/>
        <end position="104"/>
    </location>
</feature>
<name>A0A1X7RXH3_ZYMT9</name>
<accession>A0A1X7RXH3</accession>
<sequence>MRHFIQDRTCLSEYTPASPVDVSRLPMPPCTAMEVDLVMDVPPPGACYVRTYNSSMNLRDEVYENAGIEDQGFCRSEPPVRPPPLRRFRGNERDEQSSCESFDETEHRVVNSMDRCTTGAEIIS</sequence>
<evidence type="ECO:0000313" key="3">
    <source>
        <dbReference type="Proteomes" id="UP000215127"/>
    </source>
</evidence>
<keyword evidence="3" id="KW-1185">Reference proteome</keyword>